<dbReference type="Pfam" id="PF02544">
    <property type="entry name" value="Steroid_dh"/>
    <property type="match status" value="1"/>
</dbReference>
<evidence type="ECO:0000256" key="5">
    <source>
        <dbReference type="ARBA" id="ARBA00023136"/>
    </source>
</evidence>
<feature type="transmembrane region" description="Helical" evidence="6">
    <location>
        <begin position="197"/>
        <end position="215"/>
    </location>
</feature>
<dbReference type="EMBL" id="JAGKQM010000010">
    <property type="protein sequence ID" value="KAH0907273.1"/>
    <property type="molecule type" value="Genomic_DNA"/>
</dbReference>
<name>A0ABQ8BR82_BRANA</name>
<organism evidence="8 9">
    <name type="scientific">Brassica napus</name>
    <name type="common">Rape</name>
    <dbReference type="NCBI Taxonomy" id="3708"/>
    <lineage>
        <taxon>Eukaryota</taxon>
        <taxon>Viridiplantae</taxon>
        <taxon>Streptophyta</taxon>
        <taxon>Embryophyta</taxon>
        <taxon>Tracheophyta</taxon>
        <taxon>Spermatophyta</taxon>
        <taxon>Magnoliopsida</taxon>
        <taxon>eudicotyledons</taxon>
        <taxon>Gunneridae</taxon>
        <taxon>Pentapetalae</taxon>
        <taxon>rosids</taxon>
        <taxon>malvids</taxon>
        <taxon>Brassicales</taxon>
        <taxon>Brassicaceae</taxon>
        <taxon>Brassiceae</taxon>
        <taxon>Brassica</taxon>
    </lineage>
</organism>
<comment type="subcellular location">
    <subcellularLocation>
        <location evidence="1">Membrane</location>
        <topology evidence="1">Multi-pass membrane protein</topology>
    </subcellularLocation>
</comment>
<evidence type="ECO:0000313" key="8">
    <source>
        <dbReference type="EMBL" id="KAH0907273.1"/>
    </source>
</evidence>
<evidence type="ECO:0000256" key="4">
    <source>
        <dbReference type="ARBA" id="ARBA00022989"/>
    </source>
</evidence>
<keyword evidence="4 6" id="KW-1133">Transmembrane helix</keyword>
<dbReference type="InterPro" id="IPR039357">
    <property type="entry name" value="SRD5A/TECR"/>
</dbReference>
<accession>A0ABQ8BR82</accession>
<feature type="transmembrane region" description="Helical" evidence="6">
    <location>
        <begin position="236"/>
        <end position="253"/>
    </location>
</feature>
<proteinExistence type="inferred from homology"/>
<reference evidence="8 9" key="1">
    <citation type="submission" date="2021-05" db="EMBL/GenBank/DDBJ databases">
        <title>Genome Assembly of Synthetic Allotetraploid Brassica napus Reveals Homoeologous Exchanges between Subgenomes.</title>
        <authorList>
            <person name="Davis J.T."/>
        </authorList>
    </citation>
    <scope>NUCLEOTIDE SEQUENCE [LARGE SCALE GENOMIC DNA]</scope>
    <source>
        <strain evidence="9">cv. Da-Ae</strain>
        <tissue evidence="8">Seedling</tissue>
    </source>
</reference>
<evidence type="ECO:0000256" key="6">
    <source>
        <dbReference type="SAM" id="Phobius"/>
    </source>
</evidence>
<dbReference type="Proteomes" id="UP000824890">
    <property type="component" value="Unassembled WGS sequence"/>
</dbReference>
<sequence>METTGEDENHPALQTEHIFFGFQTKPRKMEMVTSLVYPPPPSILLNTMSVVGLVSLAKVGWSEVRGIHLKYSKFNNNNKTSSSSSSPQPQKLPLGSFSSRTGMLLLYTPAFLAAAASFFVLPSDDLRLLLLKSALALHFFKRIFEVMFIHKYSGEMAIDSALTITTSYFTSTALLLYSQNFTLGLPEPGFDLKPLGIVMFVVGIVGNLYHHVLLAKLRNEDGTKKYKIPKGGLFETIICPHYLFEILVFWSFFMVSQTIYSFSFAMGTTFYLVGRSYATRSWYLSKFDDFPEHIKALIPLVF</sequence>
<evidence type="ECO:0000256" key="1">
    <source>
        <dbReference type="ARBA" id="ARBA00004141"/>
    </source>
</evidence>
<dbReference type="PANTHER" id="PTHR10556">
    <property type="entry name" value="3-OXO-5-ALPHA-STEROID 4-DEHYDROGENASE"/>
    <property type="match status" value="1"/>
</dbReference>
<feature type="transmembrane region" description="Helical" evidence="6">
    <location>
        <begin position="259"/>
        <end position="278"/>
    </location>
</feature>
<evidence type="ECO:0000256" key="2">
    <source>
        <dbReference type="ARBA" id="ARBA00007742"/>
    </source>
</evidence>
<comment type="similarity">
    <text evidence="2">Belongs to the steroid 5-alpha reductase family.</text>
</comment>
<protein>
    <recommendedName>
        <fullName evidence="7">3-oxo-5-alpha-steroid 4-dehydrogenase C-terminal domain-containing protein</fullName>
    </recommendedName>
</protein>
<dbReference type="InterPro" id="IPR001104">
    <property type="entry name" value="3-oxo-5_a-steroid_4-DH_C"/>
</dbReference>
<evidence type="ECO:0000256" key="3">
    <source>
        <dbReference type="ARBA" id="ARBA00022692"/>
    </source>
</evidence>
<evidence type="ECO:0000259" key="7">
    <source>
        <dbReference type="Pfam" id="PF02544"/>
    </source>
</evidence>
<dbReference type="PANTHER" id="PTHR10556:SF35">
    <property type="entry name" value="3-OXO-5-ALPHA-STEROID 4-DEHYDROGENASE FAMILY PROTEIN"/>
    <property type="match status" value="1"/>
</dbReference>
<dbReference type="PROSITE" id="PS50244">
    <property type="entry name" value="S5A_REDUCTASE"/>
    <property type="match status" value="1"/>
</dbReference>
<evidence type="ECO:0000313" key="9">
    <source>
        <dbReference type="Proteomes" id="UP000824890"/>
    </source>
</evidence>
<feature type="transmembrane region" description="Helical" evidence="6">
    <location>
        <begin position="101"/>
        <end position="120"/>
    </location>
</feature>
<comment type="caution">
    <text evidence="8">The sequence shown here is derived from an EMBL/GenBank/DDBJ whole genome shotgun (WGS) entry which is preliminary data.</text>
</comment>
<feature type="domain" description="3-oxo-5-alpha-steroid 4-dehydrogenase C-terminal" evidence="7">
    <location>
        <begin position="195"/>
        <end position="302"/>
    </location>
</feature>
<keyword evidence="5 6" id="KW-0472">Membrane</keyword>
<gene>
    <name evidence="8" type="ORF">HID58_039100</name>
</gene>
<keyword evidence="3 6" id="KW-0812">Transmembrane</keyword>
<keyword evidence="9" id="KW-1185">Reference proteome</keyword>